<dbReference type="SUPFAM" id="SSF53613">
    <property type="entry name" value="Ribokinase-like"/>
    <property type="match status" value="1"/>
</dbReference>
<reference evidence="1 2" key="1">
    <citation type="submission" date="2020-04" db="EMBL/GenBank/DDBJ databases">
        <title>Chryseobacterium sp. RP-3-3 sp. nov., isolated from Jeju soil.</title>
        <authorList>
            <person name="Dahal R.H."/>
        </authorList>
    </citation>
    <scope>NUCLEOTIDE SEQUENCE [LARGE SCALE GENOMIC DNA]</scope>
    <source>
        <strain evidence="1 2">RP-3-3</strain>
    </source>
</reference>
<comment type="caution">
    <text evidence="1">The sequence shown here is derived from an EMBL/GenBank/DDBJ whole genome shotgun (WGS) entry which is preliminary data.</text>
</comment>
<dbReference type="Proteomes" id="UP000544054">
    <property type="component" value="Unassembled WGS sequence"/>
</dbReference>
<dbReference type="AlphaFoldDB" id="A0A7Y0FQU5"/>
<organism evidence="1 2">
    <name type="scientific">Chryseobacterium antibioticum</name>
    <dbReference type="NCBI Taxonomy" id="2728847"/>
    <lineage>
        <taxon>Bacteria</taxon>
        <taxon>Pseudomonadati</taxon>
        <taxon>Bacteroidota</taxon>
        <taxon>Flavobacteriia</taxon>
        <taxon>Flavobacteriales</taxon>
        <taxon>Weeksellaceae</taxon>
        <taxon>Chryseobacterium group</taxon>
        <taxon>Chryseobacterium</taxon>
    </lineage>
</organism>
<gene>
    <name evidence="1" type="ORF">HHL23_07140</name>
</gene>
<protein>
    <submittedName>
        <fullName evidence="1">Uncharacterized protein</fullName>
    </submittedName>
</protein>
<proteinExistence type="predicted"/>
<evidence type="ECO:0000313" key="2">
    <source>
        <dbReference type="Proteomes" id="UP000544054"/>
    </source>
</evidence>
<dbReference type="RefSeq" id="WP_169234123.1">
    <property type="nucleotide sequence ID" value="NZ_JABBGI010000007.1"/>
</dbReference>
<name>A0A7Y0FQU5_9FLAO</name>
<keyword evidence="2" id="KW-1185">Reference proteome</keyword>
<sequence length="180" mass="21347">MYKQIMIFNKNIDLEIGSVYVIFNNYLSQEDKLDPSKKIFYINLPFHNSIKISEYIDDKDLSIENYEKLINKYNLEFIKPQEIIDVFNQLVYAIINEIESHDVFVVGTMGIDFESINLILKELLDIAKTHKKTFVFVQNESKNLDILEKVDLLKLNDFEAWYVNKVKDNDDDDAFVFKQR</sequence>
<accession>A0A7Y0FQU5</accession>
<dbReference type="EMBL" id="JABBGI010000007">
    <property type="protein sequence ID" value="NML69567.1"/>
    <property type="molecule type" value="Genomic_DNA"/>
</dbReference>
<evidence type="ECO:0000313" key="1">
    <source>
        <dbReference type="EMBL" id="NML69567.1"/>
    </source>
</evidence>
<dbReference type="GO" id="GO:0003824">
    <property type="term" value="F:catalytic activity"/>
    <property type="evidence" value="ECO:0007669"/>
    <property type="project" value="UniProtKB-ARBA"/>
</dbReference>
<dbReference type="InterPro" id="IPR029056">
    <property type="entry name" value="Ribokinase-like"/>
</dbReference>